<name>A0A8H8P2X4_9AGAM</name>
<dbReference type="GO" id="GO:0003676">
    <property type="term" value="F:nucleic acid binding"/>
    <property type="evidence" value="ECO:0007669"/>
    <property type="project" value="InterPro"/>
</dbReference>
<dbReference type="AlphaFoldDB" id="A0A8H8P2X4"/>
<dbReference type="Gene3D" id="3.30.420.10">
    <property type="entry name" value="Ribonuclease H-like superfamily/Ribonuclease H"/>
    <property type="match status" value="1"/>
</dbReference>
<reference evidence="2" key="1">
    <citation type="submission" date="2020-05" db="EMBL/GenBank/DDBJ databases">
        <title>Evolutionary and genomic comparisons of hybrid uninucleate and nonhybrid Rhizoctonia fungi.</title>
        <authorList>
            <person name="Li C."/>
            <person name="Chen X."/>
        </authorList>
    </citation>
    <scope>NUCLEOTIDE SEQUENCE</scope>
    <source>
        <strain evidence="2">AG-1 IA</strain>
    </source>
</reference>
<dbReference type="InterPro" id="IPR038717">
    <property type="entry name" value="Tc1-like_DDE_dom"/>
</dbReference>
<organism evidence="2 3">
    <name type="scientific">Rhizoctonia solani</name>
    <dbReference type="NCBI Taxonomy" id="456999"/>
    <lineage>
        <taxon>Eukaryota</taxon>
        <taxon>Fungi</taxon>
        <taxon>Dikarya</taxon>
        <taxon>Basidiomycota</taxon>
        <taxon>Agaricomycotina</taxon>
        <taxon>Agaricomycetes</taxon>
        <taxon>Cantharellales</taxon>
        <taxon>Ceratobasidiaceae</taxon>
        <taxon>Rhizoctonia</taxon>
    </lineage>
</organism>
<accession>A0A8H8P2X4</accession>
<dbReference type="KEGG" id="rsx:RhiXN_07992"/>
<protein>
    <submittedName>
        <fullName evidence="2">Transposable element Tcb2 transposase</fullName>
    </submittedName>
</protein>
<dbReference type="RefSeq" id="XP_043183193.1">
    <property type="nucleotide sequence ID" value="XM_043327808.1"/>
</dbReference>
<dbReference type="GeneID" id="67030271"/>
<dbReference type="Pfam" id="PF13358">
    <property type="entry name" value="DDE_3"/>
    <property type="match status" value="1"/>
</dbReference>
<dbReference type="EMBL" id="CP059666">
    <property type="protein sequence ID" value="QRW22956.1"/>
    <property type="molecule type" value="Genomic_DNA"/>
</dbReference>
<dbReference type="InterPro" id="IPR036397">
    <property type="entry name" value="RNaseH_sf"/>
</dbReference>
<dbReference type="Proteomes" id="UP000650533">
    <property type="component" value="Chromosome 9"/>
</dbReference>
<sequence length="109" mass="12731">MDLDKVIYMHNNATPHKAKITLKWLEEHGIECLEWQANSPDLNPIKNLWAELKQKLGKYKEPPNGILELWEQVQVVWDQFAPAYCQNLIESMPRCMALVLEKKGKPTPY</sequence>
<gene>
    <name evidence="2" type="ORF">RhiXN_07992</name>
</gene>
<feature type="domain" description="Tc1-like transposase DDE" evidence="1">
    <location>
        <begin position="11"/>
        <end position="58"/>
    </location>
</feature>
<evidence type="ECO:0000313" key="3">
    <source>
        <dbReference type="Proteomes" id="UP000650533"/>
    </source>
</evidence>
<proteinExistence type="predicted"/>
<evidence type="ECO:0000259" key="1">
    <source>
        <dbReference type="Pfam" id="PF13358"/>
    </source>
</evidence>
<evidence type="ECO:0000313" key="2">
    <source>
        <dbReference type="EMBL" id="QRW22956.1"/>
    </source>
</evidence>